<dbReference type="PANTHER" id="PTHR30203:SF30">
    <property type="entry name" value="OUTER MEMBRANE PROTEIN-RELATED"/>
    <property type="match status" value="1"/>
</dbReference>
<dbReference type="PANTHER" id="PTHR30203">
    <property type="entry name" value="OUTER MEMBRANE CATION EFFLUX PROTEIN"/>
    <property type="match status" value="1"/>
</dbReference>
<dbReference type="SUPFAM" id="SSF56954">
    <property type="entry name" value="Outer membrane efflux proteins (OEP)"/>
    <property type="match status" value="1"/>
</dbReference>
<sequence length="544" mass="60502">MSLSNPEHRATRLKLPLKASVIAAALALSGCNTTLHIMDSETIDSRASVDFEQLFANVPAPGEIMSLAEAVARAIKYNLDHRVAMMNSVVAQRHLDLSDYNKLPRLAASAGYTARDKVHASSSFNLATGVPNFGASTSQDKSIVNADLELSWNTLDFGIAWIESRQAGNAALIAVEQQRRITANIVRDVRDAYWRLVSAERLAPQLAVLKKDIQQGLNDSYAAQRAKLKPLEECLEEQRTLLDLQRQVLQLQRGIAESRSVLASLIGLPPGSWFTVDVEGELFTSYNADAALDRNALQQIALRHRPELIEEDYQSRIAADEVNKARIRWIPGIELFTGTHYSDNSYLLHSAWAASGVRLTWNLLSVFSAPAATRLAKSKQELGELRRLALSMAVLTQVDVALQRLQQSKEDYRLASQMTQVDRSTIEQYERRASASRIDRQTVLQARARDVVSRLRYTIAYGEWQSATASVYSSIGYEPAVIFDHDAPLEQIIAAVEDHLENSTYQGPRGLYEPEESRRRSRQASDYDAHIGDTDALSTPGDAR</sequence>
<feature type="compositionally biased region" description="Basic and acidic residues" evidence="1">
    <location>
        <begin position="515"/>
        <end position="533"/>
    </location>
</feature>
<feature type="region of interest" description="Disordered" evidence="1">
    <location>
        <begin position="504"/>
        <end position="544"/>
    </location>
</feature>
<proteinExistence type="predicted"/>
<organism evidence="2 3">
    <name type="scientific">Granulosicoccus antarcticus IMCC3135</name>
    <dbReference type="NCBI Taxonomy" id="1192854"/>
    <lineage>
        <taxon>Bacteria</taxon>
        <taxon>Pseudomonadati</taxon>
        <taxon>Pseudomonadota</taxon>
        <taxon>Gammaproteobacteria</taxon>
        <taxon>Chromatiales</taxon>
        <taxon>Granulosicoccaceae</taxon>
        <taxon>Granulosicoccus</taxon>
    </lineage>
</organism>
<evidence type="ECO:0000313" key="2">
    <source>
        <dbReference type="EMBL" id="ASJ73049.1"/>
    </source>
</evidence>
<protein>
    <recommendedName>
        <fullName evidence="4">Outer membrane protein TolC</fullName>
    </recommendedName>
</protein>
<evidence type="ECO:0008006" key="4">
    <source>
        <dbReference type="Google" id="ProtNLM"/>
    </source>
</evidence>
<dbReference type="InterPro" id="IPR010131">
    <property type="entry name" value="MdtP/NodT-like"/>
</dbReference>
<evidence type="ECO:0000313" key="3">
    <source>
        <dbReference type="Proteomes" id="UP000250079"/>
    </source>
</evidence>
<dbReference type="AlphaFoldDB" id="A0A2Z2NP69"/>
<gene>
    <name evidence="2" type="ORF">IMCC3135_14820</name>
</gene>
<keyword evidence="3" id="KW-1185">Reference proteome</keyword>
<dbReference type="GO" id="GO:0015562">
    <property type="term" value="F:efflux transmembrane transporter activity"/>
    <property type="evidence" value="ECO:0007669"/>
    <property type="project" value="InterPro"/>
</dbReference>
<reference evidence="2 3" key="1">
    <citation type="submission" date="2016-12" db="EMBL/GenBank/DDBJ databases">
        <authorList>
            <person name="Song W.-J."/>
            <person name="Kurnit D.M."/>
        </authorList>
    </citation>
    <scope>NUCLEOTIDE SEQUENCE [LARGE SCALE GENOMIC DNA]</scope>
    <source>
        <strain evidence="2 3">IMCC3135</strain>
    </source>
</reference>
<dbReference type="KEGG" id="gai:IMCC3135_14820"/>
<name>A0A2Z2NP69_9GAMM</name>
<accession>A0A2Z2NP69</accession>
<dbReference type="EMBL" id="CP018632">
    <property type="protein sequence ID" value="ASJ73049.1"/>
    <property type="molecule type" value="Genomic_DNA"/>
</dbReference>
<evidence type="ECO:0000256" key="1">
    <source>
        <dbReference type="SAM" id="MobiDB-lite"/>
    </source>
</evidence>
<dbReference type="Gene3D" id="1.20.1600.10">
    <property type="entry name" value="Outer membrane efflux proteins (OEP)"/>
    <property type="match status" value="1"/>
</dbReference>
<dbReference type="Proteomes" id="UP000250079">
    <property type="component" value="Chromosome"/>
</dbReference>
<dbReference type="RefSeq" id="WP_169727463.1">
    <property type="nucleotide sequence ID" value="NZ_CP018632.1"/>
</dbReference>